<keyword evidence="2" id="KW-0802">TPR repeat</keyword>
<dbReference type="Proteomes" id="UP001359886">
    <property type="component" value="Unassembled WGS sequence"/>
</dbReference>
<evidence type="ECO:0000313" key="3">
    <source>
        <dbReference type="EMBL" id="MEJ8567798.1"/>
    </source>
</evidence>
<dbReference type="InterPro" id="IPR011990">
    <property type="entry name" value="TPR-like_helical_dom_sf"/>
</dbReference>
<dbReference type="SMART" id="SM00028">
    <property type="entry name" value="TPR"/>
    <property type="match status" value="4"/>
</dbReference>
<evidence type="ECO:0000256" key="1">
    <source>
        <dbReference type="ARBA" id="ARBA00022679"/>
    </source>
</evidence>
<dbReference type="InterPro" id="IPR027417">
    <property type="entry name" value="P-loop_NTPase"/>
</dbReference>
<dbReference type="InterPro" id="IPR026634">
    <property type="entry name" value="TPST-like"/>
</dbReference>
<dbReference type="SUPFAM" id="SSF48452">
    <property type="entry name" value="TPR-like"/>
    <property type="match status" value="1"/>
</dbReference>
<reference evidence="3 4" key="1">
    <citation type="submission" date="2024-02" db="EMBL/GenBank/DDBJ databases">
        <title>A novel Wenzhouxiangellaceae bacterium, isolated from coastal sediments.</title>
        <authorList>
            <person name="Du Z.-J."/>
            <person name="Ye Y.-Q."/>
            <person name="Zhang X.-Y."/>
        </authorList>
    </citation>
    <scope>NUCLEOTIDE SEQUENCE [LARGE SCALE GENOMIC DNA]</scope>
    <source>
        <strain evidence="3 4">CH-27</strain>
    </source>
</reference>
<dbReference type="RefSeq" id="WP_354695121.1">
    <property type="nucleotide sequence ID" value="NZ_JAZHOG010000005.1"/>
</dbReference>
<protein>
    <submittedName>
        <fullName evidence="3">Sulfotransferase</fullName>
    </submittedName>
</protein>
<dbReference type="PANTHER" id="PTHR12788:SF10">
    <property type="entry name" value="PROTEIN-TYROSINE SULFOTRANSFERASE"/>
    <property type="match status" value="1"/>
</dbReference>
<dbReference type="SUPFAM" id="SSF52540">
    <property type="entry name" value="P-loop containing nucleoside triphosphate hydrolases"/>
    <property type="match status" value="1"/>
</dbReference>
<comment type="caution">
    <text evidence="3">The sequence shown here is derived from an EMBL/GenBank/DDBJ whole genome shotgun (WGS) entry which is preliminary data.</text>
</comment>
<name>A0AAW9RI93_9GAMM</name>
<proteinExistence type="predicted"/>
<dbReference type="Pfam" id="PF13469">
    <property type="entry name" value="Sulfotransfer_3"/>
    <property type="match status" value="1"/>
</dbReference>
<dbReference type="EMBL" id="JAZHOG010000005">
    <property type="protein sequence ID" value="MEJ8567798.1"/>
    <property type="molecule type" value="Genomic_DNA"/>
</dbReference>
<dbReference type="InterPro" id="IPR019734">
    <property type="entry name" value="TPR_rpt"/>
</dbReference>
<dbReference type="Gene3D" id="3.40.50.300">
    <property type="entry name" value="P-loop containing nucleotide triphosphate hydrolases"/>
    <property type="match status" value="1"/>
</dbReference>
<evidence type="ECO:0000313" key="4">
    <source>
        <dbReference type="Proteomes" id="UP001359886"/>
    </source>
</evidence>
<accession>A0AAW9RI93</accession>
<dbReference type="Gene3D" id="1.25.40.10">
    <property type="entry name" value="Tetratricopeptide repeat domain"/>
    <property type="match status" value="1"/>
</dbReference>
<dbReference type="GO" id="GO:0008476">
    <property type="term" value="F:protein-tyrosine sulfotransferase activity"/>
    <property type="evidence" value="ECO:0007669"/>
    <property type="project" value="InterPro"/>
</dbReference>
<dbReference type="AlphaFoldDB" id="A0AAW9RI93"/>
<gene>
    <name evidence="3" type="ORF">V3330_09190</name>
</gene>
<dbReference type="PANTHER" id="PTHR12788">
    <property type="entry name" value="PROTEIN-TYROSINE SULFOTRANSFERASE 2"/>
    <property type="match status" value="1"/>
</dbReference>
<dbReference type="PROSITE" id="PS50005">
    <property type="entry name" value="TPR"/>
    <property type="match status" value="1"/>
</dbReference>
<feature type="repeat" description="TPR" evidence="2">
    <location>
        <begin position="149"/>
        <end position="182"/>
    </location>
</feature>
<keyword evidence="1" id="KW-0808">Transferase</keyword>
<evidence type="ECO:0000256" key="2">
    <source>
        <dbReference type="PROSITE-ProRule" id="PRU00339"/>
    </source>
</evidence>
<sequence>MTDSRDRPDDQSEASESLRQAAALLEHHPVEALRTLQSVTGKDAASATFHILQARILIALERFLAAAEAARRAFELDGMSEEVLALRLHALSHGGDYAALESELGQAMTQRRHEFRNLLAMAQCARLLNQSERAVRLYELLTRHRPDDASLWARLGVIHESRGEMETAESCLREAIARDPPAAQSRYLLSCLRRQSPDDNHLPTLHQAWSEAEGRDSAHAREKACLAYALGKEHEDLEQFEPAFSWYAQGARIERSRIHHSSDEQDLLYEEISRLSLETNPGSAESHNHTAPIFIVGLPRTGSTLLDTLLTRHSRVASAGELPTFREALKAQLGNDDARGFLEQTVARDCSDLDFQQLGERYLSMARTSALSGKCFTDKMPGNHLLLGFIARALPDARLICVERDPADSCMSVFKQLFTPGSYPYSYDLAEAARHCLRHRELTRRWLTQLSGHVLKVNYEDLVTATEATMRRVLKFCGLDWEAACLDPSAGHAVINTASAAQVRQPIYRTSVGRWRKYEPQMAPALRILANEDSQTREALSPEDSS</sequence>
<keyword evidence="4" id="KW-1185">Reference proteome</keyword>
<organism evidence="3 4">
    <name type="scientific">Elongatibacter sediminis</name>
    <dbReference type="NCBI Taxonomy" id="3119006"/>
    <lineage>
        <taxon>Bacteria</taxon>
        <taxon>Pseudomonadati</taxon>
        <taxon>Pseudomonadota</taxon>
        <taxon>Gammaproteobacteria</taxon>
        <taxon>Chromatiales</taxon>
        <taxon>Wenzhouxiangellaceae</taxon>
        <taxon>Elongatibacter</taxon>
    </lineage>
</organism>
<dbReference type="Pfam" id="PF13181">
    <property type="entry name" value="TPR_8"/>
    <property type="match status" value="1"/>
</dbReference>